<accession>I2GEP2</accession>
<evidence type="ECO:0000259" key="1">
    <source>
        <dbReference type="Pfam" id="PF05272"/>
    </source>
</evidence>
<dbReference type="EMBL" id="CAIT01000005">
    <property type="protein sequence ID" value="CCH52367.1"/>
    <property type="molecule type" value="Genomic_DNA"/>
</dbReference>
<comment type="caution">
    <text evidence="2">The sequence shown here is derived from an EMBL/GenBank/DDBJ whole genome shotgun (WGS) entry which is preliminary data.</text>
</comment>
<keyword evidence="3" id="KW-1185">Reference proteome</keyword>
<sequence>MPTIKFNELKEWLDNRYIFKFNNVGLDYEYAPKGSDNWKTLNEFNLQVELFTEGFTGFDKQLTALMKSDYVTQFDPIKQYFDSLPEWNKETDYIEELSSYVWTSDDAFFKTQFKKALVRMAAQGLGMLDFNKHCLTFFGKQNDGKSSFLRNLCPPALSAYLKDNPDFEGKDSKRALAENFILNIDELQGMSKTDINRVKAMFSESKIKVRLPYDRKDSIMDRRASFVASTNEREFLVDSTGNVRWLVFQIYGIKHDNGGPDGYMSVDINKVWAQAFYLLKTGFPYKLTKEEVEYSEKNNEQYAKDSVEYELLISHFEKGYKDEDTFYQPTDIMRLLQNLYGNQVRISKEAIGKALQKMKIEKAQHRKQGMTFPVYGYWLKPLIPSMVPLPAGVADQKNTPF</sequence>
<dbReference type="Pfam" id="PF05272">
    <property type="entry name" value="VapE-like_dom"/>
    <property type="match status" value="1"/>
</dbReference>
<dbReference type="STRING" id="1185876.BN8_01363"/>
<evidence type="ECO:0000313" key="3">
    <source>
        <dbReference type="Proteomes" id="UP000009309"/>
    </source>
</evidence>
<evidence type="ECO:0000313" key="2">
    <source>
        <dbReference type="EMBL" id="CCH52367.1"/>
    </source>
</evidence>
<proteinExistence type="predicted"/>
<reference evidence="2 3" key="1">
    <citation type="journal article" date="2012" name="J. Bacteriol.">
        <title>Genome Sequence of the Filamentous Bacterium Fibrisoma limi BUZ 3T.</title>
        <authorList>
            <person name="Filippini M."/>
            <person name="Qi W."/>
            <person name="Jaenicke S."/>
            <person name="Goesmann A."/>
            <person name="Smits T.H."/>
            <person name="Bagheri H.C."/>
        </authorList>
    </citation>
    <scope>NUCLEOTIDE SEQUENCE [LARGE SCALE GENOMIC DNA]</scope>
    <source>
        <strain evidence="3">BUZ 3T</strain>
    </source>
</reference>
<dbReference type="PANTHER" id="PTHR34985:SF1">
    <property type="entry name" value="SLR0554 PROTEIN"/>
    <property type="match status" value="1"/>
</dbReference>
<organism evidence="2 3">
    <name type="scientific">Fibrisoma limi BUZ 3</name>
    <dbReference type="NCBI Taxonomy" id="1185876"/>
    <lineage>
        <taxon>Bacteria</taxon>
        <taxon>Pseudomonadati</taxon>
        <taxon>Bacteroidota</taxon>
        <taxon>Cytophagia</taxon>
        <taxon>Cytophagales</taxon>
        <taxon>Spirosomataceae</taxon>
        <taxon>Fibrisoma</taxon>
    </lineage>
</organism>
<dbReference type="InterPro" id="IPR007936">
    <property type="entry name" value="VapE-like_dom"/>
</dbReference>
<dbReference type="PANTHER" id="PTHR34985">
    <property type="entry name" value="SLR0554 PROTEIN"/>
    <property type="match status" value="1"/>
</dbReference>
<dbReference type="RefSeq" id="WP_009280951.1">
    <property type="nucleotide sequence ID" value="NZ_CAIT01000005.1"/>
</dbReference>
<name>I2GEP2_9BACT</name>
<dbReference type="Proteomes" id="UP000009309">
    <property type="component" value="Unassembled WGS sequence"/>
</dbReference>
<dbReference type="eggNOG" id="COG5545">
    <property type="taxonomic scope" value="Bacteria"/>
</dbReference>
<feature type="domain" description="Virulence-associated protein E-like" evidence="1">
    <location>
        <begin position="84"/>
        <end position="303"/>
    </location>
</feature>
<gene>
    <name evidence="2" type="ORF">BN8_01363</name>
</gene>
<dbReference type="AlphaFoldDB" id="I2GEP2"/>
<dbReference type="OrthoDB" id="9801888at2"/>
<protein>
    <recommendedName>
        <fullName evidence="1">Virulence-associated protein E-like domain-containing protein</fullName>
    </recommendedName>
</protein>